<dbReference type="InterPro" id="IPR019734">
    <property type="entry name" value="TPR_rpt"/>
</dbReference>
<gene>
    <name evidence="5" type="ORF">TRFO_15473</name>
</gene>
<dbReference type="SUPFAM" id="SSF48452">
    <property type="entry name" value="TPR-like"/>
    <property type="match status" value="2"/>
</dbReference>
<reference evidence="5" key="1">
    <citation type="submission" date="2016-10" db="EMBL/GenBank/DDBJ databases">
        <authorList>
            <person name="Benchimol M."/>
            <person name="Almeida L.G."/>
            <person name="Vasconcelos A.T."/>
            <person name="Perreira-Neves A."/>
            <person name="Rosa I.A."/>
            <person name="Tasca T."/>
            <person name="Bogo M.R."/>
            <person name="de Souza W."/>
        </authorList>
    </citation>
    <scope>NUCLEOTIDE SEQUENCE [LARGE SCALE GENOMIC DNA]</scope>
    <source>
        <strain evidence="5">K</strain>
    </source>
</reference>
<protein>
    <submittedName>
        <fullName evidence="5">TPR Domain containing protein</fullName>
    </submittedName>
</protein>
<evidence type="ECO:0000256" key="2">
    <source>
        <dbReference type="ARBA" id="ARBA00038210"/>
    </source>
</evidence>
<feature type="region of interest" description="Disordered" evidence="4">
    <location>
        <begin position="514"/>
        <end position="555"/>
    </location>
</feature>
<feature type="compositionally biased region" description="Basic and acidic residues" evidence="4">
    <location>
        <begin position="535"/>
        <end position="547"/>
    </location>
</feature>
<dbReference type="InterPro" id="IPR011990">
    <property type="entry name" value="TPR-like_helical_dom_sf"/>
</dbReference>
<dbReference type="VEuPathDB" id="TrichDB:TRFO_15473"/>
<accession>A0A1J4KXA7</accession>
<dbReference type="GO" id="GO:0051301">
    <property type="term" value="P:cell division"/>
    <property type="evidence" value="ECO:0007669"/>
    <property type="project" value="TreeGrafter"/>
</dbReference>
<name>A0A1J4KXA7_9EUKA</name>
<organism evidence="5 6">
    <name type="scientific">Tritrichomonas foetus</name>
    <dbReference type="NCBI Taxonomy" id="1144522"/>
    <lineage>
        <taxon>Eukaryota</taxon>
        <taxon>Metamonada</taxon>
        <taxon>Parabasalia</taxon>
        <taxon>Tritrichomonadida</taxon>
        <taxon>Tritrichomonadidae</taxon>
        <taxon>Tritrichomonas</taxon>
    </lineage>
</organism>
<dbReference type="PANTHER" id="PTHR12558">
    <property type="entry name" value="CELL DIVISION CYCLE 16,23,27"/>
    <property type="match status" value="1"/>
</dbReference>
<dbReference type="Gene3D" id="1.25.40.10">
    <property type="entry name" value="Tetratricopeptide repeat domain"/>
    <property type="match status" value="1"/>
</dbReference>
<keyword evidence="1 3" id="KW-0802">TPR repeat</keyword>
<dbReference type="PANTHER" id="PTHR12558:SF13">
    <property type="entry name" value="CELL DIVISION CYCLE PROTEIN 27 HOMOLOG"/>
    <property type="match status" value="1"/>
</dbReference>
<evidence type="ECO:0000313" key="5">
    <source>
        <dbReference type="EMBL" id="OHT14189.1"/>
    </source>
</evidence>
<dbReference type="GO" id="GO:0016567">
    <property type="term" value="P:protein ubiquitination"/>
    <property type="evidence" value="ECO:0007669"/>
    <property type="project" value="TreeGrafter"/>
</dbReference>
<evidence type="ECO:0000313" key="6">
    <source>
        <dbReference type="Proteomes" id="UP000179807"/>
    </source>
</evidence>
<proteinExistence type="inferred from homology"/>
<feature type="repeat" description="TPR" evidence="3">
    <location>
        <begin position="389"/>
        <end position="422"/>
    </location>
</feature>
<dbReference type="GO" id="GO:0005680">
    <property type="term" value="C:anaphase-promoting complex"/>
    <property type="evidence" value="ECO:0007669"/>
    <property type="project" value="TreeGrafter"/>
</dbReference>
<keyword evidence="6" id="KW-1185">Reference proteome</keyword>
<dbReference type="Pfam" id="PF13432">
    <property type="entry name" value="TPR_16"/>
    <property type="match status" value="1"/>
</dbReference>
<dbReference type="GO" id="GO:0007091">
    <property type="term" value="P:metaphase/anaphase transition of mitotic cell cycle"/>
    <property type="evidence" value="ECO:0007669"/>
    <property type="project" value="TreeGrafter"/>
</dbReference>
<dbReference type="GeneID" id="94833107"/>
<feature type="repeat" description="TPR" evidence="3">
    <location>
        <begin position="321"/>
        <end position="354"/>
    </location>
</feature>
<dbReference type="GO" id="GO:0031145">
    <property type="term" value="P:anaphase-promoting complex-dependent catabolic process"/>
    <property type="evidence" value="ECO:0007669"/>
    <property type="project" value="TreeGrafter"/>
</dbReference>
<dbReference type="OrthoDB" id="329563at2759"/>
<evidence type="ECO:0000256" key="1">
    <source>
        <dbReference type="ARBA" id="ARBA00022803"/>
    </source>
</evidence>
<dbReference type="EMBL" id="MLAK01000412">
    <property type="protein sequence ID" value="OHT14189.1"/>
    <property type="molecule type" value="Genomic_DNA"/>
</dbReference>
<feature type="repeat" description="TPR" evidence="3">
    <location>
        <begin position="287"/>
        <end position="320"/>
    </location>
</feature>
<dbReference type="PROSITE" id="PS50005">
    <property type="entry name" value="TPR"/>
    <property type="match status" value="4"/>
</dbReference>
<dbReference type="GO" id="GO:0005737">
    <property type="term" value="C:cytoplasm"/>
    <property type="evidence" value="ECO:0007669"/>
    <property type="project" value="TreeGrafter"/>
</dbReference>
<dbReference type="RefSeq" id="XP_068367325.1">
    <property type="nucleotide sequence ID" value="XM_068498403.1"/>
</dbReference>
<dbReference type="Pfam" id="PF13181">
    <property type="entry name" value="TPR_8"/>
    <property type="match status" value="1"/>
</dbReference>
<sequence length="563" mass="64766">MNEVIEAVEFSLRFRMYENAILLCQEFFNRQPSPQLLYLYARSYIDSGSQTQAIVLLSKYDRYICGNPEIILLYAQAYFDTGKYDSAESTLKRFDVSKSNDTALQKQLVVAYHHLLGLIKSRTHRHTYAKDEFRQCLKHNKYIASAVKYIGLDPKGYSCLQNLSGQNHGASNYSVRSTPILKSFTPRRAQYKPTLLMESVMSPNFDLFTNFSPDEKEFITSLKSTAIYYFNRSRYLESASVFRQLYETHPYCVDGLDIYSTALWQLKDSNELNLLAKKSISMAPNRPEPWIVMGNCLSLQQDNEEAIKMFQRAAKISSSCSYALALAGHEYLLLDMYPEAASSFRTSLDRNPYEWSAWYGLGEVFFRQDNFYAAEYNIRKALDLNPASSILCYVYGMVLRRCRKVDGAITMFQKALELDPTNVMALYQQGLLFYDQGDLEKAKECFGKTGSLAHHEPTIDFLQGKIAQQLGDFKMSLLHFVDAYLHSSCDRNEISNNIEGMLDYIVENILKDGSNSENEENNKNSQNKNINNNERNNEEKDNRKDNDEGNIEVENVDQSLFFN</sequence>
<feature type="compositionally biased region" description="Low complexity" evidence="4">
    <location>
        <begin position="523"/>
        <end position="534"/>
    </location>
</feature>
<feature type="repeat" description="TPR" evidence="3">
    <location>
        <begin position="355"/>
        <end position="388"/>
    </location>
</feature>
<comment type="similarity">
    <text evidence="2">Belongs to the APC3/CDC27 family.</text>
</comment>
<dbReference type="SMART" id="SM00028">
    <property type="entry name" value="TPR"/>
    <property type="match status" value="6"/>
</dbReference>
<dbReference type="Pfam" id="PF12895">
    <property type="entry name" value="ANAPC3"/>
    <property type="match status" value="1"/>
</dbReference>
<dbReference type="AlphaFoldDB" id="A0A1J4KXA7"/>
<evidence type="ECO:0000256" key="4">
    <source>
        <dbReference type="SAM" id="MobiDB-lite"/>
    </source>
</evidence>
<comment type="caution">
    <text evidence="5">The sequence shown here is derived from an EMBL/GenBank/DDBJ whole genome shotgun (WGS) entry which is preliminary data.</text>
</comment>
<dbReference type="Pfam" id="PF13414">
    <property type="entry name" value="TPR_11"/>
    <property type="match status" value="1"/>
</dbReference>
<dbReference type="Proteomes" id="UP000179807">
    <property type="component" value="Unassembled WGS sequence"/>
</dbReference>
<evidence type="ECO:0000256" key="3">
    <source>
        <dbReference type="PROSITE-ProRule" id="PRU00339"/>
    </source>
</evidence>